<dbReference type="Proteomes" id="UP001476798">
    <property type="component" value="Unassembled WGS sequence"/>
</dbReference>
<name>A0ABV0PTC8_9TELE</name>
<feature type="non-terminal residue" evidence="1">
    <location>
        <position position="1"/>
    </location>
</feature>
<dbReference type="EMBL" id="JAHRIO010085520">
    <property type="protein sequence ID" value="MEQ2186744.1"/>
    <property type="molecule type" value="Genomic_DNA"/>
</dbReference>
<evidence type="ECO:0000313" key="1">
    <source>
        <dbReference type="EMBL" id="MEQ2186744.1"/>
    </source>
</evidence>
<gene>
    <name evidence="1" type="ORF">GOODEAATRI_031741</name>
</gene>
<protein>
    <submittedName>
        <fullName evidence="1">Uncharacterized protein</fullName>
    </submittedName>
</protein>
<comment type="caution">
    <text evidence="1">The sequence shown here is derived from an EMBL/GenBank/DDBJ whole genome shotgun (WGS) entry which is preliminary data.</text>
</comment>
<organism evidence="1 2">
    <name type="scientific">Goodea atripinnis</name>
    <dbReference type="NCBI Taxonomy" id="208336"/>
    <lineage>
        <taxon>Eukaryota</taxon>
        <taxon>Metazoa</taxon>
        <taxon>Chordata</taxon>
        <taxon>Craniata</taxon>
        <taxon>Vertebrata</taxon>
        <taxon>Euteleostomi</taxon>
        <taxon>Actinopterygii</taxon>
        <taxon>Neopterygii</taxon>
        <taxon>Teleostei</taxon>
        <taxon>Neoteleostei</taxon>
        <taxon>Acanthomorphata</taxon>
        <taxon>Ovalentaria</taxon>
        <taxon>Atherinomorphae</taxon>
        <taxon>Cyprinodontiformes</taxon>
        <taxon>Goodeidae</taxon>
        <taxon>Goodea</taxon>
    </lineage>
</organism>
<proteinExistence type="predicted"/>
<sequence>NLLVVVFYLGHLLHTQKVTQVFGVQLEDLVRKQLRTIDMSDHGGVLEQQGCEQACFAGVRDSRVSWSRNHAKSVLLQVYFECHVLVCHSKQRESKSGSTIQTQIVKLLISKTKLRVDGEVCAPCLQLWDVHSPNLMDRRQSHTSELNLTSREHVVELEGYPAILRLSMLADFSWDQPEDLVMNLRV</sequence>
<reference evidence="1 2" key="1">
    <citation type="submission" date="2021-06" db="EMBL/GenBank/DDBJ databases">
        <authorList>
            <person name="Palmer J.M."/>
        </authorList>
    </citation>
    <scope>NUCLEOTIDE SEQUENCE [LARGE SCALE GENOMIC DNA]</scope>
    <source>
        <strain evidence="1 2">GA_2019</strain>
        <tissue evidence="1">Muscle</tissue>
    </source>
</reference>
<accession>A0ABV0PTC8</accession>
<evidence type="ECO:0000313" key="2">
    <source>
        <dbReference type="Proteomes" id="UP001476798"/>
    </source>
</evidence>
<keyword evidence="2" id="KW-1185">Reference proteome</keyword>